<evidence type="ECO:0000313" key="3">
    <source>
        <dbReference type="Proteomes" id="UP000078287"/>
    </source>
</evidence>
<comment type="caution">
    <text evidence="2">The sequence shown here is derived from an EMBL/GenBank/DDBJ whole genome shotgun (WGS) entry which is preliminary data.</text>
</comment>
<gene>
    <name evidence="2" type="ORF">A6A03_02930</name>
</gene>
<feature type="coiled-coil region" evidence="1">
    <location>
        <begin position="89"/>
        <end position="116"/>
    </location>
</feature>
<dbReference type="OrthoDB" id="157457at2"/>
<sequence>MTQPPNGFDPNDPIGTWRAWRDASLDAWAKSLTAMVNTETFSQAIGAQLDALLAVSGPVQQAVQQYMERYLAQAQMPSRSEVVSLASRLTNIEFRLDDMQVQLDELTDLVRQLAAAGAPVPADVSFIGDRLSAIEAQLNAIAASRPAARARKATTEEKE</sequence>
<evidence type="ECO:0000313" key="2">
    <source>
        <dbReference type="EMBL" id="OAN44118.1"/>
    </source>
</evidence>
<dbReference type="Proteomes" id="UP000078287">
    <property type="component" value="Unassembled WGS sequence"/>
</dbReference>
<keyword evidence="3" id="KW-1185">Reference proteome</keyword>
<proteinExistence type="predicted"/>
<protein>
    <submittedName>
        <fullName evidence="2">Uncharacterized protein</fullName>
    </submittedName>
</protein>
<dbReference type="AlphaFoldDB" id="A0A178M7U1"/>
<evidence type="ECO:0000256" key="1">
    <source>
        <dbReference type="SAM" id="Coils"/>
    </source>
</evidence>
<dbReference type="UniPathway" id="UPA00917"/>
<keyword evidence="1" id="KW-0175">Coiled coil</keyword>
<dbReference type="RefSeq" id="WP_066789610.1">
    <property type="nucleotide sequence ID" value="NZ_LWQS01000071.1"/>
</dbReference>
<accession>A0A178M7U1</accession>
<dbReference type="EMBL" id="LWQS01000071">
    <property type="protein sequence ID" value="OAN44118.1"/>
    <property type="molecule type" value="Genomic_DNA"/>
</dbReference>
<reference evidence="2 3" key="1">
    <citation type="submission" date="2016-04" db="EMBL/GenBank/DDBJ databases">
        <title>Chloroflexus islandicus sp. nov., a thermophilic filamentous anoxygenic phototrophic bacterium from geyser Strokkur (Iceland).</title>
        <authorList>
            <person name="Gaisin V.A."/>
            <person name="Kalashnikov A.M."/>
            <person name="Sukhacheva M.V."/>
            <person name="Grouzdev D.S."/>
            <person name="Ivanov T.M."/>
            <person name="Kuznetsov B."/>
            <person name="Gorlenko V.M."/>
        </authorList>
    </citation>
    <scope>NUCLEOTIDE SEQUENCE [LARGE SCALE GENOMIC DNA]</scope>
    <source>
        <strain evidence="3">isl-2</strain>
    </source>
</reference>
<dbReference type="STRING" id="1707952.A6A03_02930"/>
<organism evidence="2 3">
    <name type="scientific">Chloroflexus islandicus</name>
    <dbReference type="NCBI Taxonomy" id="1707952"/>
    <lineage>
        <taxon>Bacteria</taxon>
        <taxon>Bacillati</taxon>
        <taxon>Chloroflexota</taxon>
        <taxon>Chloroflexia</taxon>
        <taxon>Chloroflexales</taxon>
        <taxon>Chloroflexineae</taxon>
        <taxon>Chloroflexaceae</taxon>
        <taxon>Chloroflexus</taxon>
    </lineage>
</organism>
<name>A0A178M7U1_9CHLR</name>